<dbReference type="PANTHER" id="PTHR34354">
    <property type="entry name" value="NADPH-DEPENDENT 7-CYANO-7-DEAZAGUANINE REDUCTASE"/>
    <property type="match status" value="1"/>
</dbReference>
<dbReference type="Proteomes" id="UP000501812">
    <property type="component" value="Chromosome"/>
</dbReference>
<evidence type="ECO:0000313" key="7">
    <source>
        <dbReference type="Proteomes" id="UP000501812"/>
    </source>
</evidence>
<feature type="binding site" evidence="5">
    <location>
        <begin position="84"/>
        <end position="86"/>
    </location>
    <ligand>
        <name>substrate</name>
    </ligand>
</feature>
<dbReference type="NCBIfam" id="TIGR03139">
    <property type="entry name" value="QueF-II"/>
    <property type="match status" value="1"/>
</dbReference>
<dbReference type="UniPathway" id="UPA00392"/>
<dbReference type="GO" id="GO:0005737">
    <property type="term" value="C:cytoplasm"/>
    <property type="evidence" value="ECO:0007669"/>
    <property type="project" value="UniProtKB-SubCell"/>
</dbReference>
<evidence type="ECO:0000256" key="1">
    <source>
        <dbReference type="ARBA" id="ARBA00022490"/>
    </source>
</evidence>
<dbReference type="AlphaFoldDB" id="A0A858RLU3"/>
<keyword evidence="1 5" id="KW-0963">Cytoplasm</keyword>
<keyword evidence="2 5" id="KW-0671">Queuosine biosynthesis</keyword>
<comment type="function">
    <text evidence="5">Catalyzes the NADPH-dependent reduction of 7-cyano-7-deazaguanine (preQ0) to 7-aminomethyl-7-deazaguanine (preQ1).</text>
</comment>
<evidence type="ECO:0000313" key="6">
    <source>
        <dbReference type="EMBL" id="QJE97349.1"/>
    </source>
</evidence>
<name>A0A858RLU3_9BACT</name>
<dbReference type="EC" id="1.7.1.13" evidence="5"/>
<keyword evidence="4 5" id="KW-0560">Oxidoreductase</keyword>
<dbReference type="Gene3D" id="3.30.1130.10">
    <property type="match status" value="1"/>
</dbReference>
<dbReference type="InterPro" id="IPR016856">
    <property type="entry name" value="QueF_type1"/>
</dbReference>
<dbReference type="InterPro" id="IPR029500">
    <property type="entry name" value="QueF"/>
</dbReference>
<dbReference type="PANTHER" id="PTHR34354:SF1">
    <property type="entry name" value="NADPH-DEPENDENT 7-CYANO-7-DEAZAGUANINE REDUCTASE"/>
    <property type="match status" value="1"/>
</dbReference>
<comment type="pathway">
    <text evidence="5">tRNA modification; tRNA-queuosine biosynthesis.</text>
</comment>
<reference evidence="6 7" key="1">
    <citation type="submission" date="2020-04" db="EMBL/GenBank/DDBJ databases">
        <title>Luteolibacter sp. G-1-1-1 isolated from soil.</title>
        <authorList>
            <person name="Dahal R.H."/>
        </authorList>
    </citation>
    <scope>NUCLEOTIDE SEQUENCE [LARGE SCALE GENOMIC DNA]</scope>
    <source>
        <strain evidence="6 7">G-1-1-1</strain>
    </source>
</reference>
<feature type="active site" description="Proton donor" evidence="5">
    <location>
        <position position="69"/>
    </location>
</feature>
<dbReference type="SUPFAM" id="SSF55620">
    <property type="entry name" value="Tetrahydrobiopterin biosynthesis enzymes-like"/>
    <property type="match status" value="1"/>
</dbReference>
<sequence>MDSGGAAGHPRGVNTSELTLLGHSENRLPASPDEATLETFPNCRPGRRFWITLDCPEFSSLCPVTGQPDTAHLVIRYVPGERCVETKSLKFYLASFRNLPAFNEEIVNRVLDDLRNAMNPLEIIVSGKFSPRGGIQLTAEARFPEA</sequence>
<dbReference type="PIRSF" id="PIRSF027377">
    <property type="entry name" value="Nitrile_oxidored_QueF"/>
    <property type="match status" value="1"/>
</dbReference>
<dbReference type="InterPro" id="IPR043133">
    <property type="entry name" value="GTP-CH-I_C/QueF"/>
</dbReference>
<dbReference type="KEGG" id="luo:HHL09_16660"/>
<dbReference type="GO" id="GO:0008616">
    <property type="term" value="P:tRNA queuosine(34) biosynthetic process"/>
    <property type="evidence" value="ECO:0007669"/>
    <property type="project" value="UniProtKB-UniRule"/>
</dbReference>
<dbReference type="Pfam" id="PF14489">
    <property type="entry name" value="QueF"/>
    <property type="match status" value="1"/>
</dbReference>
<evidence type="ECO:0000256" key="2">
    <source>
        <dbReference type="ARBA" id="ARBA00022785"/>
    </source>
</evidence>
<dbReference type="HAMAP" id="MF_00818">
    <property type="entry name" value="QueF_type1"/>
    <property type="match status" value="1"/>
</dbReference>
<dbReference type="EMBL" id="CP051774">
    <property type="protein sequence ID" value="QJE97349.1"/>
    <property type="molecule type" value="Genomic_DNA"/>
</dbReference>
<evidence type="ECO:0000256" key="5">
    <source>
        <dbReference type="HAMAP-Rule" id="MF_00818"/>
    </source>
</evidence>
<protein>
    <recommendedName>
        <fullName evidence="5">NADPH-dependent 7-cyano-7-deazaguanine reductase</fullName>
        <ecNumber evidence="5">1.7.1.13</ecNumber>
    </recommendedName>
    <alternativeName>
        <fullName evidence="5">7-cyano-7-carbaguanine reductase</fullName>
    </alternativeName>
    <alternativeName>
        <fullName evidence="5">NADPH-dependent nitrile oxidoreductase</fullName>
    </alternativeName>
    <alternativeName>
        <fullName evidence="5">PreQ(0) reductase</fullName>
    </alternativeName>
</protein>
<organism evidence="6 7">
    <name type="scientific">Luteolibacter luteus</name>
    <dbReference type="NCBI Taxonomy" id="2728835"/>
    <lineage>
        <taxon>Bacteria</taxon>
        <taxon>Pseudomonadati</taxon>
        <taxon>Verrucomicrobiota</taxon>
        <taxon>Verrucomicrobiia</taxon>
        <taxon>Verrucomicrobiales</taxon>
        <taxon>Verrucomicrobiaceae</taxon>
        <taxon>Luteolibacter</taxon>
    </lineage>
</organism>
<feature type="active site" description="Thioimide intermediate" evidence="5">
    <location>
        <position position="62"/>
    </location>
</feature>
<gene>
    <name evidence="5 6" type="primary">queF</name>
    <name evidence="6" type="ORF">HHL09_16660</name>
</gene>
<comment type="catalytic activity">
    <reaction evidence="5">
        <text>7-aminomethyl-7-carbaguanine + 2 NADP(+) = 7-cyano-7-carbaguanine + 2 NADPH + 3 H(+)</text>
        <dbReference type="Rhea" id="RHEA:13409"/>
        <dbReference type="ChEBI" id="CHEBI:15378"/>
        <dbReference type="ChEBI" id="CHEBI:45075"/>
        <dbReference type="ChEBI" id="CHEBI:57783"/>
        <dbReference type="ChEBI" id="CHEBI:58349"/>
        <dbReference type="ChEBI" id="CHEBI:58703"/>
        <dbReference type="EC" id="1.7.1.13"/>
    </reaction>
</comment>
<comment type="subcellular location">
    <subcellularLocation>
        <location evidence="5">Cytoplasm</location>
    </subcellularLocation>
</comment>
<evidence type="ECO:0000256" key="3">
    <source>
        <dbReference type="ARBA" id="ARBA00022857"/>
    </source>
</evidence>
<dbReference type="InterPro" id="IPR050084">
    <property type="entry name" value="NADPH_dep_7-cyano-7-deazaG_red"/>
</dbReference>
<comment type="similarity">
    <text evidence="5">Belongs to the GTP cyclohydrolase I family. QueF type 1 subfamily.</text>
</comment>
<comment type="caution">
    <text evidence="5">Lacks conserved residue(s) required for the propagation of feature annotation.</text>
</comment>
<accession>A0A858RLU3</accession>
<dbReference type="GO" id="GO:0033739">
    <property type="term" value="F:preQ1 synthase activity"/>
    <property type="evidence" value="ECO:0007669"/>
    <property type="project" value="UniProtKB-UniRule"/>
</dbReference>
<keyword evidence="3 5" id="KW-0521">NADP</keyword>
<keyword evidence="7" id="KW-1185">Reference proteome</keyword>
<evidence type="ECO:0000256" key="4">
    <source>
        <dbReference type="ARBA" id="ARBA00023002"/>
    </source>
</evidence>
<proteinExistence type="inferred from homology"/>